<dbReference type="EMBL" id="JAMRDG010000001">
    <property type="protein sequence ID" value="KAJ3701204.1"/>
    <property type="molecule type" value="Genomic_DNA"/>
</dbReference>
<evidence type="ECO:0000313" key="4">
    <source>
        <dbReference type="Proteomes" id="UP001210211"/>
    </source>
</evidence>
<dbReference type="InterPro" id="IPR036514">
    <property type="entry name" value="SGNH_hydro_sf"/>
</dbReference>
<name>A0AAD5ZP01_9POAL</name>
<dbReference type="AlphaFoldDB" id="A0AAD5ZP01"/>
<dbReference type="Proteomes" id="UP001210211">
    <property type="component" value="Unassembled WGS sequence"/>
</dbReference>
<evidence type="ECO:0000256" key="1">
    <source>
        <dbReference type="ARBA" id="ARBA00008668"/>
    </source>
</evidence>
<dbReference type="CDD" id="cd01838">
    <property type="entry name" value="Isoamyl_acetate_hydrolase_like"/>
    <property type="match status" value="1"/>
</dbReference>
<keyword evidence="4" id="KW-1185">Reference proteome</keyword>
<evidence type="ECO:0008006" key="5">
    <source>
        <dbReference type="Google" id="ProtNLM"/>
    </source>
</evidence>
<dbReference type="GO" id="GO:0016788">
    <property type="term" value="F:hydrolase activity, acting on ester bonds"/>
    <property type="evidence" value="ECO:0007669"/>
    <property type="project" value="InterPro"/>
</dbReference>
<dbReference type="FunFam" id="3.40.50.1110:FF:000002">
    <property type="entry name" value="isoamyl acetate-hydrolyzing esterase 1 homolog"/>
    <property type="match status" value="1"/>
</dbReference>
<reference evidence="3 4" key="1">
    <citation type="journal article" date="2022" name="Cell">
        <title>Repeat-based holocentromeres influence genome architecture and karyotype evolution.</title>
        <authorList>
            <person name="Hofstatter P.G."/>
            <person name="Thangavel G."/>
            <person name="Lux T."/>
            <person name="Neumann P."/>
            <person name="Vondrak T."/>
            <person name="Novak P."/>
            <person name="Zhang M."/>
            <person name="Costa L."/>
            <person name="Castellani M."/>
            <person name="Scott A."/>
            <person name="Toegelov H."/>
            <person name="Fuchs J."/>
            <person name="Mata-Sucre Y."/>
            <person name="Dias Y."/>
            <person name="Vanzela A.L.L."/>
            <person name="Huettel B."/>
            <person name="Almeida C.C.S."/>
            <person name="Simkova H."/>
            <person name="Souza G."/>
            <person name="Pedrosa-Harand A."/>
            <person name="Macas J."/>
            <person name="Mayer K.F.X."/>
            <person name="Houben A."/>
            <person name="Marques A."/>
        </authorList>
    </citation>
    <scope>NUCLEOTIDE SEQUENCE [LARGE SCALE GENOMIC DNA]</scope>
    <source>
        <strain evidence="3">RhyTen1mFocal</strain>
    </source>
</reference>
<keyword evidence="2" id="KW-0378">Hydrolase</keyword>
<protein>
    <recommendedName>
        <fullName evidence="5">SGNH hydrolase-type esterase domain-containing protein</fullName>
    </recommendedName>
</protein>
<organism evidence="3 4">
    <name type="scientific">Rhynchospora tenuis</name>
    <dbReference type="NCBI Taxonomy" id="198213"/>
    <lineage>
        <taxon>Eukaryota</taxon>
        <taxon>Viridiplantae</taxon>
        <taxon>Streptophyta</taxon>
        <taxon>Embryophyta</taxon>
        <taxon>Tracheophyta</taxon>
        <taxon>Spermatophyta</taxon>
        <taxon>Magnoliopsida</taxon>
        <taxon>Liliopsida</taxon>
        <taxon>Poales</taxon>
        <taxon>Cyperaceae</taxon>
        <taxon>Cyperoideae</taxon>
        <taxon>Rhynchosporeae</taxon>
        <taxon>Rhynchospora</taxon>
    </lineage>
</organism>
<dbReference type="PANTHER" id="PTHR14209:SF19">
    <property type="entry name" value="ISOAMYL ACETATE-HYDROLYZING ESTERASE 1 HOMOLOG"/>
    <property type="match status" value="1"/>
</dbReference>
<dbReference type="SUPFAM" id="SSF52266">
    <property type="entry name" value="SGNH hydrolase"/>
    <property type="match status" value="1"/>
</dbReference>
<comment type="similarity">
    <text evidence="1">Belongs to the 'GDSL' lipolytic enzyme family.</text>
</comment>
<dbReference type="Gene3D" id="3.40.50.1110">
    <property type="entry name" value="SGNH hydrolase"/>
    <property type="match status" value="1"/>
</dbReference>
<accession>A0AAD5ZP01</accession>
<dbReference type="InterPro" id="IPR045136">
    <property type="entry name" value="Iah1-like"/>
</dbReference>
<evidence type="ECO:0000256" key="2">
    <source>
        <dbReference type="ARBA" id="ARBA00022801"/>
    </source>
</evidence>
<gene>
    <name evidence="3" type="ORF">LUZ61_004909</name>
</gene>
<dbReference type="Pfam" id="PF00657">
    <property type="entry name" value="Lipase_GDSL"/>
    <property type="match status" value="1"/>
</dbReference>
<dbReference type="InterPro" id="IPR001087">
    <property type="entry name" value="GDSL"/>
</dbReference>
<evidence type="ECO:0000313" key="3">
    <source>
        <dbReference type="EMBL" id="KAJ3701204.1"/>
    </source>
</evidence>
<proteinExistence type="inferred from homology"/>
<sequence>MRPKLVLFGDSITEGSFEESGWGASLANHFTRRADVILRGYSGYTTRFALKIIEKTMEGIGGDEKSPVTAVTVFFGANDAALPDRRHGLLHVPLAEYQKNLKSIYAYFKKIWPSAVVIFITPPPVDDEARIRLLPEDDTSGLPERTNEAAGEFAKACIAVAKECGSPVIDIWSKMQQVPDWEKSTLSDGLHLAALGNKVLFEEVLRELKAVGLSDETFPADAPPVESLL</sequence>
<comment type="caution">
    <text evidence="3">The sequence shown here is derived from an EMBL/GenBank/DDBJ whole genome shotgun (WGS) entry which is preliminary data.</text>
</comment>
<dbReference type="PANTHER" id="PTHR14209">
    <property type="entry name" value="ISOAMYL ACETATE-HYDROLYZING ESTERASE 1"/>
    <property type="match status" value="1"/>
</dbReference>